<keyword evidence="3" id="KW-1185">Reference proteome</keyword>
<comment type="caution">
    <text evidence="2">The sequence shown here is derived from an EMBL/GenBank/DDBJ whole genome shotgun (WGS) entry which is preliminary data.</text>
</comment>
<protein>
    <recommendedName>
        <fullName evidence="1">DUF8082 domain-containing protein</fullName>
    </recommendedName>
</protein>
<dbReference type="RefSeq" id="WP_103075539.1">
    <property type="nucleotide sequence ID" value="NZ_NPZB01000002.1"/>
</dbReference>
<proteinExistence type="predicted"/>
<feature type="domain" description="DUF8082" evidence="1">
    <location>
        <begin position="135"/>
        <end position="183"/>
    </location>
</feature>
<dbReference type="Pfam" id="PF26309">
    <property type="entry name" value="DUF8082"/>
    <property type="match status" value="1"/>
</dbReference>
<evidence type="ECO:0000313" key="3">
    <source>
        <dbReference type="Proteomes" id="UP000236220"/>
    </source>
</evidence>
<dbReference type="OrthoDB" id="5770731at2"/>
<dbReference type="Proteomes" id="UP000236220">
    <property type="component" value="Unassembled WGS sequence"/>
</dbReference>
<organism evidence="2 3">
    <name type="scientific">Solilutibacter silvestris</name>
    <dbReference type="NCBI Taxonomy" id="1645665"/>
    <lineage>
        <taxon>Bacteria</taxon>
        <taxon>Pseudomonadati</taxon>
        <taxon>Pseudomonadota</taxon>
        <taxon>Gammaproteobacteria</taxon>
        <taxon>Lysobacterales</taxon>
        <taxon>Lysobacteraceae</taxon>
        <taxon>Solilutibacter</taxon>
    </lineage>
</organism>
<gene>
    <name evidence="2" type="ORF">Lysil_2065</name>
</gene>
<evidence type="ECO:0000313" key="2">
    <source>
        <dbReference type="EMBL" id="PNS07889.1"/>
    </source>
</evidence>
<evidence type="ECO:0000259" key="1">
    <source>
        <dbReference type="Pfam" id="PF26309"/>
    </source>
</evidence>
<dbReference type="InterPro" id="IPR058395">
    <property type="entry name" value="DUF8082"/>
</dbReference>
<reference evidence="2 3" key="1">
    <citation type="submission" date="2017-08" db="EMBL/GenBank/DDBJ databases">
        <title>Lysobacter sylvestris genome.</title>
        <authorList>
            <person name="Zhang D.-C."/>
            <person name="Albuquerque L."/>
            <person name="Franca L."/>
            <person name="Froufe H.J.C."/>
            <person name="Barroso C."/>
            <person name="Egas C."/>
            <person name="Da Costa M."/>
            <person name="Margesin R."/>
        </authorList>
    </citation>
    <scope>NUCLEOTIDE SEQUENCE [LARGE SCALE GENOMIC DNA]</scope>
    <source>
        <strain evidence="2 3">AM20-91</strain>
    </source>
</reference>
<dbReference type="EMBL" id="NPZB01000002">
    <property type="protein sequence ID" value="PNS07889.1"/>
    <property type="molecule type" value="Genomic_DNA"/>
</dbReference>
<sequence length="187" mass="20632">MSNDFRPLIDILRELRSLAQKKASGILFIVTADNHSCMIKLHAGQIEEVVFRMLRNDEAVQRLGMVEAAKSRFQAEETGHDHGRPSHLSEDALLWLLGGFERDLAGKTQIITPASVKQDASDPRVRSAVEDVALNHLGPIAGMLCDEVFEGTNQMQQIIEQLAANLSTAHERQQFTAEVHAALAKIG</sequence>
<dbReference type="AlphaFoldDB" id="A0A2K1PYM9"/>
<accession>A0A2K1PYM9</accession>
<name>A0A2K1PYM9_9GAMM</name>